<reference evidence="2 3" key="1">
    <citation type="submission" date="2014-02" db="EMBL/GenBank/DDBJ databases">
        <title>The genome sequence of the entomopathogenic fungus Metarhizium robertsii ARSEF 2575.</title>
        <authorList>
            <person name="Giuliano Garisto Donzelli B."/>
            <person name="Roe B.A."/>
            <person name="Macmil S.L."/>
            <person name="Krasnoff S.B."/>
            <person name="Gibson D.M."/>
        </authorList>
    </citation>
    <scope>NUCLEOTIDE SEQUENCE [LARGE SCALE GENOMIC DNA]</scope>
    <source>
        <strain evidence="2 3">ARSEF 2575</strain>
    </source>
</reference>
<name>A0A014N747_9HYPO</name>
<proteinExistence type="predicted"/>
<comment type="caution">
    <text evidence="2">The sequence shown here is derived from an EMBL/GenBank/DDBJ whole genome shotgun (WGS) entry which is preliminary data.</text>
</comment>
<evidence type="ECO:0000256" key="1">
    <source>
        <dbReference type="SAM" id="MobiDB-lite"/>
    </source>
</evidence>
<sequence>MSYEDIFFHVITPDESVEHLIKKHKMRETLQITESLIRGTTPLKNKILRRPHVLAARVNVGKEDDPFVNEVRKLNLNELEVLSITYEKYPFWESFKASWLISFVRSRHLTCHRHPTIHTKLISQCKKSGGTFKEIFELAEMAAAEKMIKQSKRPRESSEHDGTEPKRQHVEGTPANCQGTMCIHGKLDQNELHDSRDKGEEAQVTQPNDYVGQSFLVNIEDARFALASSQNVWEIWLTNPEQRYNSFFGKKASFITLWLKEEIGDILGYRSRRITTAKDADASSE</sequence>
<protein>
    <submittedName>
        <fullName evidence="2">Uncharacterized protein</fullName>
    </submittedName>
</protein>
<dbReference type="Proteomes" id="UP000030151">
    <property type="component" value="Unassembled WGS sequence"/>
</dbReference>
<evidence type="ECO:0000313" key="2">
    <source>
        <dbReference type="EMBL" id="EXU95612.1"/>
    </source>
</evidence>
<feature type="region of interest" description="Disordered" evidence="1">
    <location>
        <begin position="147"/>
        <end position="175"/>
    </location>
</feature>
<gene>
    <name evidence="2" type="ORF">X797_011328</name>
</gene>
<dbReference type="AlphaFoldDB" id="A0A014N747"/>
<dbReference type="EMBL" id="JELW01000072">
    <property type="protein sequence ID" value="EXU95612.1"/>
    <property type="molecule type" value="Genomic_DNA"/>
</dbReference>
<feature type="compositionally biased region" description="Basic and acidic residues" evidence="1">
    <location>
        <begin position="153"/>
        <end position="170"/>
    </location>
</feature>
<evidence type="ECO:0000313" key="3">
    <source>
        <dbReference type="Proteomes" id="UP000030151"/>
    </source>
</evidence>
<accession>A0A014N747</accession>
<organism evidence="2 3">
    <name type="scientific">Metarhizium robertsii</name>
    <dbReference type="NCBI Taxonomy" id="568076"/>
    <lineage>
        <taxon>Eukaryota</taxon>
        <taxon>Fungi</taxon>
        <taxon>Dikarya</taxon>
        <taxon>Ascomycota</taxon>
        <taxon>Pezizomycotina</taxon>
        <taxon>Sordariomycetes</taxon>
        <taxon>Hypocreomycetidae</taxon>
        <taxon>Hypocreales</taxon>
        <taxon>Clavicipitaceae</taxon>
        <taxon>Metarhizium</taxon>
    </lineage>
</organism>
<dbReference type="HOGENOM" id="CLU_976890_0_0_1"/>